<feature type="compositionally biased region" description="Basic and acidic residues" evidence="1">
    <location>
        <begin position="85"/>
        <end position="108"/>
    </location>
</feature>
<accession>A0A921I034</accession>
<reference evidence="2" key="4">
    <citation type="submission" date="2021-09" db="EMBL/GenBank/DDBJ databases">
        <authorList>
            <person name="Gilroy R."/>
        </authorList>
    </citation>
    <scope>NUCLEOTIDE SEQUENCE</scope>
    <source>
        <strain evidence="2">CHK55-1828</strain>
    </source>
</reference>
<dbReference type="EMBL" id="JACLYZ010000010">
    <property type="protein sequence ID" value="MBM6734835.1"/>
    <property type="molecule type" value="Genomic_DNA"/>
</dbReference>
<dbReference type="EMBL" id="DYVX01000084">
    <property type="protein sequence ID" value="HJF92812.1"/>
    <property type="molecule type" value="Genomic_DNA"/>
</dbReference>
<name>A0A921I034_9BACT</name>
<evidence type="ECO:0000313" key="5">
    <source>
        <dbReference type="Proteomes" id="UP000766986"/>
    </source>
</evidence>
<keyword evidence="5" id="KW-1185">Reference proteome</keyword>
<feature type="compositionally biased region" description="Pro residues" evidence="1">
    <location>
        <begin position="56"/>
        <end position="65"/>
    </location>
</feature>
<gene>
    <name evidence="3" type="ORF">H7U35_06335</name>
    <name evidence="2" type="ORF">K8W02_10600</name>
</gene>
<dbReference type="Proteomes" id="UP000717835">
    <property type="component" value="Unassembled WGS sequence"/>
</dbReference>
<dbReference type="AlphaFoldDB" id="A0A921I034"/>
<evidence type="ECO:0000313" key="4">
    <source>
        <dbReference type="Proteomes" id="UP000717835"/>
    </source>
</evidence>
<dbReference type="OrthoDB" id="1050409at2"/>
<reference evidence="3" key="1">
    <citation type="submission" date="2020-08" db="EMBL/GenBank/DDBJ databases">
        <authorList>
            <person name="Cejkova D."/>
            <person name="Kubasova T."/>
            <person name="Jahodarova E."/>
            <person name="Rychlik I."/>
        </authorList>
    </citation>
    <scope>NUCLEOTIDE SEQUENCE</scope>
    <source>
        <strain evidence="3">An772</strain>
    </source>
</reference>
<organism evidence="2 4">
    <name type="scientific">Mediterranea massiliensis</name>
    <dbReference type="NCBI Taxonomy" id="1841865"/>
    <lineage>
        <taxon>Bacteria</taxon>
        <taxon>Pseudomonadati</taxon>
        <taxon>Bacteroidota</taxon>
        <taxon>Bacteroidia</taxon>
        <taxon>Bacteroidales</taxon>
        <taxon>Bacteroidaceae</taxon>
        <taxon>Mediterranea</taxon>
    </lineage>
</organism>
<evidence type="ECO:0008006" key="6">
    <source>
        <dbReference type="Google" id="ProtNLM"/>
    </source>
</evidence>
<evidence type="ECO:0000313" key="3">
    <source>
        <dbReference type="EMBL" id="MBM6734835.1"/>
    </source>
</evidence>
<comment type="caution">
    <text evidence="2">The sequence shown here is derived from an EMBL/GenBank/DDBJ whole genome shotgun (WGS) entry which is preliminary data.</text>
</comment>
<feature type="region of interest" description="Disordered" evidence="1">
    <location>
        <begin position="27"/>
        <end position="121"/>
    </location>
</feature>
<proteinExistence type="predicted"/>
<evidence type="ECO:0000313" key="2">
    <source>
        <dbReference type="EMBL" id="HJF92812.1"/>
    </source>
</evidence>
<evidence type="ECO:0000256" key="1">
    <source>
        <dbReference type="SAM" id="MobiDB-lite"/>
    </source>
</evidence>
<dbReference type="RefSeq" id="WP_022021772.1">
    <property type="nucleotide sequence ID" value="NZ_CALUIP010000005.1"/>
</dbReference>
<protein>
    <recommendedName>
        <fullName evidence="6">Ferrichrome ABC transporter substrate-binding protein</fullName>
    </recommendedName>
</protein>
<reference evidence="2" key="2">
    <citation type="journal article" date="2021" name="PeerJ">
        <title>Extensive microbial diversity within the chicken gut microbiome revealed by metagenomics and culture.</title>
        <authorList>
            <person name="Gilroy R."/>
            <person name="Ravi A."/>
            <person name="Getino M."/>
            <person name="Pursley I."/>
            <person name="Horton D.L."/>
            <person name="Alikhan N.F."/>
            <person name="Baker D."/>
            <person name="Gharbi K."/>
            <person name="Hall N."/>
            <person name="Watson M."/>
            <person name="Adriaenssens E.M."/>
            <person name="Foster-Nyarko E."/>
            <person name="Jarju S."/>
            <person name="Secka A."/>
            <person name="Antonio M."/>
            <person name="Oren A."/>
            <person name="Chaudhuri R.R."/>
            <person name="La Ragione R."/>
            <person name="Hildebrand F."/>
            <person name="Pallen M.J."/>
        </authorList>
    </citation>
    <scope>NUCLEOTIDE SEQUENCE</scope>
    <source>
        <strain evidence="2">CHK55-1828</strain>
    </source>
</reference>
<dbReference type="Proteomes" id="UP000766986">
    <property type="component" value="Unassembled WGS sequence"/>
</dbReference>
<sequence>MEDILKFLLVAGIIIIGFVRQARKEARHAASPSTDENDMPFPHETRPLPENWEGIPIPPPAPQPKPTQSKGNKRKQAPQPFIPKGRADNDLHRSTHPDGRKQTEHPTEPENTAADIDIRSAEEVRRGIIWAEILKRKY</sequence>
<reference evidence="3 5" key="3">
    <citation type="journal article" date="2021" name="Sci. Rep.">
        <title>The distribution of antibiotic resistance genes in chicken gut microbiota commensals.</title>
        <authorList>
            <person name="Juricova H."/>
            <person name="Matiasovicova J."/>
            <person name="Kubasova T."/>
            <person name="Cejkova D."/>
            <person name="Rychlik I."/>
        </authorList>
    </citation>
    <scope>NUCLEOTIDE SEQUENCE [LARGE SCALE GENOMIC DNA]</scope>
    <source>
        <strain evidence="3 5">An772</strain>
    </source>
</reference>